<dbReference type="PRINTS" id="PR00420">
    <property type="entry name" value="RNGMNOXGNASE"/>
</dbReference>
<evidence type="ECO:0000313" key="6">
    <source>
        <dbReference type="Proteomes" id="UP000078576"/>
    </source>
</evidence>
<keyword evidence="2" id="KW-0274">FAD</keyword>
<dbReference type="InterPro" id="IPR036188">
    <property type="entry name" value="FAD/NAD-bd_sf"/>
</dbReference>
<dbReference type="OrthoDB" id="2690153at2759"/>
<keyword evidence="3" id="KW-0560">Oxidoreductase</keyword>
<dbReference type="EMBL" id="KN714690">
    <property type="protein sequence ID" value="KUI56577.1"/>
    <property type="molecule type" value="Genomic_DNA"/>
</dbReference>
<proteinExistence type="predicted"/>
<dbReference type="GO" id="GO:0071949">
    <property type="term" value="F:FAD binding"/>
    <property type="evidence" value="ECO:0007669"/>
    <property type="project" value="InterPro"/>
</dbReference>
<dbReference type="InterPro" id="IPR002938">
    <property type="entry name" value="FAD-bd"/>
</dbReference>
<evidence type="ECO:0000313" key="5">
    <source>
        <dbReference type="EMBL" id="KUI56577.1"/>
    </source>
</evidence>
<evidence type="ECO:0000256" key="2">
    <source>
        <dbReference type="ARBA" id="ARBA00022827"/>
    </source>
</evidence>
<reference evidence="6" key="1">
    <citation type="submission" date="2014-12" db="EMBL/GenBank/DDBJ databases">
        <title>Genome Sequence of Valsa Canker Pathogens Uncovers a Specific Adaption of Colonization on Woody Bark.</title>
        <authorList>
            <person name="Yin Z."/>
            <person name="Liu H."/>
            <person name="Gao X."/>
            <person name="Li Z."/>
            <person name="Song N."/>
            <person name="Ke X."/>
            <person name="Dai Q."/>
            <person name="Wu Y."/>
            <person name="Sun Y."/>
            <person name="Xu J.-R."/>
            <person name="Kang Z.K."/>
            <person name="Wang L."/>
            <person name="Huang L."/>
        </authorList>
    </citation>
    <scope>NUCLEOTIDE SEQUENCE [LARGE SCALE GENOMIC DNA]</scope>
    <source>
        <strain evidence="6">SXYL134</strain>
    </source>
</reference>
<name>A0A194UXW3_CYTMA</name>
<dbReference type="AlphaFoldDB" id="A0A194UXW3"/>
<sequence>MGDYNNTRTVHEAEIAIVGGGPVGMLTALHLSRFGTSCLLAERNVETTRWPKMDWTNPRSMELFRMMGVADEYRSLAGAVGPDFQMDSIFYYSCNPGSEPIVRWNLPSTNQIRAKIAAKNDGTQPVEPGQRCSQIVLEAWLKSNCLACPSIDGHFGWKYLSHTESPEGVESVYVDAEGQEHVVRSKYLVGADGGSSSVRKNAGIKMLGAPIPVRLFLVHFRSKELAENRPFGRFWHMFSPAHGYVIDQEEGDIFTTHMGVDENQDIKAIDPREWVYRVLGGVGEPYRFKIDEIQVTSTWRINFAIAEKYLSTGGRVVLGGDACHRNPPHGGYGMNTGVEDALHIAWRLSALAKGYGGPHLLQSYDSEQRPVMLRRLERCYEHFKVPAPFQKAFADHGARMGADDDVGRGVRAAIKAHMDAIGSEVLDYGIELDSRYKSPIIYRTAADGFEPAWSNKSYTPSTFPGSRVPHVFLKNKKTSTLDTLGPQWTLVAFTSSDSEEDSHAVWMQTKTFVATARERGVPVESVVLVDEDRARGIWGSDFVLVRADAHVAWRGARVPETKEGIRQILRVVTGWEVCEGYVQKEIKTDFELLQGEFPESGAIGVGEG</sequence>
<keyword evidence="1" id="KW-0285">Flavoprotein</keyword>
<dbReference type="PANTHER" id="PTHR43004:SF21">
    <property type="entry name" value="FAD-BINDING DOMAIN-CONTAINING PROTEIN-RELATED"/>
    <property type="match status" value="1"/>
</dbReference>
<keyword evidence="6" id="KW-1185">Reference proteome</keyword>
<protein>
    <submittedName>
        <fullName evidence="5">2,4-dichlorophenol 6-monooxygenase</fullName>
    </submittedName>
</protein>
<dbReference type="Pfam" id="PF01494">
    <property type="entry name" value="FAD_binding_3"/>
    <property type="match status" value="1"/>
</dbReference>
<dbReference type="Proteomes" id="UP000078576">
    <property type="component" value="Unassembled WGS sequence"/>
</dbReference>
<dbReference type="STRING" id="694573.A0A194UXW3"/>
<feature type="domain" description="FAD-binding" evidence="4">
    <location>
        <begin position="13"/>
        <end position="372"/>
    </location>
</feature>
<gene>
    <name evidence="5" type="ORF">VP1G_03911</name>
</gene>
<dbReference type="Gene3D" id="3.50.50.60">
    <property type="entry name" value="FAD/NAD(P)-binding domain"/>
    <property type="match status" value="1"/>
</dbReference>
<evidence type="ECO:0000256" key="3">
    <source>
        <dbReference type="ARBA" id="ARBA00023002"/>
    </source>
</evidence>
<evidence type="ECO:0000259" key="4">
    <source>
        <dbReference type="Pfam" id="PF01494"/>
    </source>
</evidence>
<dbReference type="Pfam" id="PF21274">
    <property type="entry name" value="Rng_hyd_C"/>
    <property type="match status" value="1"/>
</dbReference>
<organism evidence="5 6">
    <name type="scientific">Cytospora mali</name>
    <name type="common">Apple Valsa canker fungus</name>
    <name type="synonym">Valsa mali</name>
    <dbReference type="NCBI Taxonomy" id="578113"/>
    <lineage>
        <taxon>Eukaryota</taxon>
        <taxon>Fungi</taxon>
        <taxon>Dikarya</taxon>
        <taxon>Ascomycota</taxon>
        <taxon>Pezizomycotina</taxon>
        <taxon>Sordariomycetes</taxon>
        <taxon>Sordariomycetidae</taxon>
        <taxon>Diaporthales</taxon>
        <taxon>Cytosporaceae</taxon>
        <taxon>Cytospora</taxon>
    </lineage>
</organism>
<dbReference type="PANTHER" id="PTHR43004">
    <property type="entry name" value="TRK SYSTEM POTASSIUM UPTAKE PROTEIN"/>
    <property type="match status" value="1"/>
</dbReference>
<dbReference type="Gene3D" id="3.40.30.120">
    <property type="match status" value="1"/>
</dbReference>
<dbReference type="SUPFAM" id="SSF51905">
    <property type="entry name" value="FAD/NAD(P)-binding domain"/>
    <property type="match status" value="1"/>
</dbReference>
<dbReference type="GO" id="GO:0016709">
    <property type="term" value="F:oxidoreductase activity, acting on paired donors, with incorporation or reduction of molecular oxygen, NAD(P)H as one donor, and incorporation of one atom of oxygen"/>
    <property type="evidence" value="ECO:0007669"/>
    <property type="project" value="UniProtKB-ARBA"/>
</dbReference>
<accession>A0A194UXW3</accession>
<dbReference type="Gene3D" id="3.30.9.10">
    <property type="entry name" value="D-Amino Acid Oxidase, subunit A, domain 2"/>
    <property type="match status" value="1"/>
</dbReference>
<dbReference type="InterPro" id="IPR050641">
    <property type="entry name" value="RIFMO-like"/>
</dbReference>
<evidence type="ECO:0000256" key="1">
    <source>
        <dbReference type="ARBA" id="ARBA00022630"/>
    </source>
</evidence>